<protein>
    <submittedName>
        <fullName evidence="5">Gfo/Idh/MocA family oxidoreductase</fullName>
    </submittedName>
</protein>
<feature type="domain" description="GFO/IDH/MocA-like oxidoreductase" evidence="4">
    <location>
        <begin position="147"/>
        <end position="248"/>
    </location>
</feature>
<gene>
    <name evidence="5" type="ORF">P4G45_07310</name>
    <name evidence="6" type="ORF">P8936_07545</name>
</gene>
<proteinExistence type="inferred from homology"/>
<evidence type="ECO:0000313" key="5">
    <source>
        <dbReference type="EMBL" id="XBH11525.1"/>
    </source>
</evidence>
<evidence type="ECO:0000256" key="2">
    <source>
        <dbReference type="ARBA" id="ARBA00023002"/>
    </source>
</evidence>
<evidence type="ECO:0000259" key="4">
    <source>
        <dbReference type="Pfam" id="PF22725"/>
    </source>
</evidence>
<organism evidence="5">
    <name type="scientific">Edaphobacter paludis</name>
    <dbReference type="NCBI Taxonomy" id="3035702"/>
    <lineage>
        <taxon>Bacteria</taxon>
        <taxon>Pseudomonadati</taxon>
        <taxon>Acidobacteriota</taxon>
        <taxon>Terriglobia</taxon>
        <taxon>Terriglobales</taxon>
        <taxon>Acidobacteriaceae</taxon>
        <taxon>Edaphobacter</taxon>
    </lineage>
</organism>
<dbReference type="EMBL" id="CP121195">
    <property type="protein sequence ID" value="XBH15008.1"/>
    <property type="molecule type" value="Genomic_DNA"/>
</dbReference>
<dbReference type="Gene3D" id="3.30.360.10">
    <property type="entry name" value="Dihydrodipicolinate Reductase, domain 2"/>
    <property type="match status" value="1"/>
</dbReference>
<evidence type="ECO:0000256" key="1">
    <source>
        <dbReference type="ARBA" id="ARBA00010928"/>
    </source>
</evidence>
<comment type="similarity">
    <text evidence="1">Belongs to the Gfo/Idh/MocA family.</text>
</comment>
<dbReference type="SUPFAM" id="SSF51735">
    <property type="entry name" value="NAD(P)-binding Rossmann-fold domains"/>
    <property type="match status" value="1"/>
</dbReference>
<feature type="domain" description="Gfo/Idh/MocA-like oxidoreductase N-terminal" evidence="3">
    <location>
        <begin position="21"/>
        <end position="138"/>
    </location>
</feature>
<dbReference type="AlphaFoldDB" id="A0AAU7D313"/>
<accession>A0AAU7D313</accession>
<dbReference type="PANTHER" id="PTHR43708:SF5">
    <property type="entry name" value="CONSERVED EXPRESSED OXIDOREDUCTASE (EUROFUNG)-RELATED"/>
    <property type="match status" value="1"/>
</dbReference>
<dbReference type="PANTHER" id="PTHR43708">
    <property type="entry name" value="CONSERVED EXPRESSED OXIDOREDUCTASE (EUROFUNG)"/>
    <property type="match status" value="1"/>
</dbReference>
<dbReference type="EMBL" id="CP121194">
    <property type="protein sequence ID" value="XBH11525.1"/>
    <property type="molecule type" value="Genomic_DNA"/>
</dbReference>
<dbReference type="GO" id="GO:0000166">
    <property type="term" value="F:nucleotide binding"/>
    <property type="evidence" value="ECO:0007669"/>
    <property type="project" value="InterPro"/>
</dbReference>
<dbReference type="InterPro" id="IPR051317">
    <property type="entry name" value="Gfo/Idh/MocA_oxidoreduct"/>
</dbReference>
<dbReference type="Gene3D" id="3.40.50.720">
    <property type="entry name" value="NAD(P)-binding Rossmann-like Domain"/>
    <property type="match status" value="1"/>
</dbReference>
<evidence type="ECO:0000313" key="6">
    <source>
        <dbReference type="EMBL" id="XBH15008.1"/>
    </source>
</evidence>
<sequence>MDFEKAMREAVAPKPKVARPIVLVGAGGIAHDAHLPAYRKAGFFVVAVVDRDREKAEALARTFEIPFVAATIAEAVAYAPKDAVFDCAVPAPAQRSVLPQLPDGAAVLLQKPMGETLVEATEILKICRSKGLTAAVNFQLRWAPNMLAARALYDSGALGELHDMEVSVSCHMPWELWSFLNTAPRLEILYHSIHYVDLVRSWFGNPLGVYAKTVKSPRTPKLAATKSVITFDYGDDKRVFLAANHSHDFDAKMQRSFVQWEGMEGAMRARMGVNLNYPVGLPDHLEYIVRGDAGWSEGPVSGNWFPDAFMGSMGSLQAYVQGEAATLPTSVEDAIDTMRTVEAAYRSSERGGVELPELETGS</sequence>
<evidence type="ECO:0000259" key="3">
    <source>
        <dbReference type="Pfam" id="PF01408"/>
    </source>
</evidence>
<keyword evidence="2" id="KW-0560">Oxidoreductase</keyword>
<dbReference type="Pfam" id="PF22725">
    <property type="entry name" value="GFO_IDH_MocA_C3"/>
    <property type="match status" value="1"/>
</dbReference>
<dbReference type="GO" id="GO:0016491">
    <property type="term" value="F:oxidoreductase activity"/>
    <property type="evidence" value="ECO:0007669"/>
    <property type="project" value="UniProtKB-KW"/>
</dbReference>
<reference evidence="5" key="1">
    <citation type="submission" date="2023-03" db="EMBL/GenBank/DDBJ databases">
        <title>Edaphobacter sp.</title>
        <authorList>
            <person name="Huber K.J."/>
            <person name="Papendorf J."/>
            <person name="Pilke C."/>
            <person name="Bunk B."/>
            <person name="Sproeer C."/>
            <person name="Pester M."/>
        </authorList>
    </citation>
    <scope>NUCLEOTIDE SEQUENCE</scope>
    <source>
        <strain evidence="5">DSM 109919</strain>
        <strain evidence="6">DSM 109920</strain>
    </source>
</reference>
<accession>A0AAU7DB98</accession>
<dbReference type="SUPFAM" id="SSF55347">
    <property type="entry name" value="Glyceraldehyde-3-phosphate dehydrogenase-like, C-terminal domain"/>
    <property type="match status" value="1"/>
</dbReference>
<dbReference type="RefSeq" id="WP_348269017.1">
    <property type="nucleotide sequence ID" value="NZ_CP121194.1"/>
</dbReference>
<dbReference type="InterPro" id="IPR000683">
    <property type="entry name" value="Gfo/Idh/MocA-like_OxRdtase_N"/>
</dbReference>
<dbReference type="InterPro" id="IPR055170">
    <property type="entry name" value="GFO_IDH_MocA-like_dom"/>
</dbReference>
<dbReference type="InterPro" id="IPR036291">
    <property type="entry name" value="NAD(P)-bd_dom_sf"/>
</dbReference>
<dbReference type="Pfam" id="PF01408">
    <property type="entry name" value="GFO_IDH_MocA"/>
    <property type="match status" value="1"/>
</dbReference>
<name>A0AAU7D313_9BACT</name>
<dbReference type="KEGG" id="epl:P4G45_07310"/>